<dbReference type="EMBL" id="JAUSUG010000023">
    <property type="protein sequence ID" value="MDQ0257159.1"/>
    <property type="molecule type" value="Genomic_DNA"/>
</dbReference>
<sequence>MFVMRRVIAGAAEDPTGSQDGDITPKSSPQDVGCS</sequence>
<evidence type="ECO:0000313" key="3">
    <source>
        <dbReference type="Proteomes" id="UP001230005"/>
    </source>
</evidence>
<keyword evidence="3" id="KW-1185">Reference proteome</keyword>
<comment type="caution">
    <text evidence="2">The sequence shown here is derived from an EMBL/GenBank/DDBJ whole genome shotgun (WGS) entry which is preliminary data.</text>
</comment>
<accession>A0ABU0A0Z7</accession>
<reference evidence="2 3" key="1">
    <citation type="submission" date="2023-07" db="EMBL/GenBank/DDBJ databases">
        <title>Genomic Encyclopedia of Type Strains, Phase IV (KMG-IV): sequencing the most valuable type-strain genomes for metagenomic binning, comparative biology and taxonomic classification.</title>
        <authorList>
            <person name="Goeker M."/>
        </authorList>
    </citation>
    <scope>NUCLEOTIDE SEQUENCE [LARGE SCALE GENOMIC DNA]</scope>
    <source>
        <strain evidence="2 3">DSM 9768</strain>
    </source>
</reference>
<gene>
    <name evidence="2" type="ORF">J2S74_004605</name>
</gene>
<organism evidence="2 3">
    <name type="scientific">Evansella vedderi</name>
    <dbReference type="NCBI Taxonomy" id="38282"/>
    <lineage>
        <taxon>Bacteria</taxon>
        <taxon>Bacillati</taxon>
        <taxon>Bacillota</taxon>
        <taxon>Bacilli</taxon>
        <taxon>Bacillales</taxon>
        <taxon>Bacillaceae</taxon>
        <taxon>Evansella</taxon>
    </lineage>
</organism>
<dbReference type="Proteomes" id="UP001230005">
    <property type="component" value="Unassembled WGS sequence"/>
</dbReference>
<feature type="compositionally biased region" description="Polar residues" evidence="1">
    <location>
        <begin position="16"/>
        <end position="35"/>
    </location>
</feature>
<name>A0ABU0A0Z7_9BACI</name>
<protein>
    <submittedName>
        <fullName evidence="2">Uncharacterized protein</fullName>
    </submittedName>
</protein>
<evidence type="ECO:0000256" key="1">
    <source>
        <dbReference type="SAM" id="MobiDB-lite"/>
    </source>
</evidence>
<evidence type="ECO:0000313" key="2">
    <source>
        <dbReference type="EMBL" id="MDQ0257159.1"/>
    </source>
</evidence>
<proteinExistence type="predicted"/>
<feature type="region of interest" description="Disordered" evidence="1">
    <location>
        <begin position="1"/>
        <end position="35"/>
    </location>
</feature>